<dbReference type="Proteomes" id="UP000315908">
    <property type="component" value="Unassembled WGS sequence"/>
</dbReference>
<proteinExistence type="predicted"/>
<accession>A0A562M6V7</accession>
<evidence type="ECO:0000313" key="1">
    <source>
        <dbReference type="EMBL" id="TWI15676.1"/>
    </source>
</evidence>
<dbReference type="AlphaFoldDB" id="A0A562M6V7"/>
<name>A0A562M6V7_9SPHI</name>
<sequence length="111" mass="12925">MPMNIKTLADELRETIRRDNNEGTGKTVPKKKPVPKNALDPIVEEIRAHRLIGKEKLLIRLDDKTIFLLKQLKITQGIDMNKIISYSLQYFLQKHPQISNHIKETLKNLEL</sequence>
<organism evidence="1 2">
    <name type="scientific">Sphingobacterium siyangense</name>
    <dbReference type="NCBI Taxonomy" id="459529"/>
    <lineage>
        <taxon>Bacteria</taxon>
        <taxon>Pseudomonadati</taxon>
        <taxon>Bacteroidota</taxon>
        <taxon>Sphingobacteriia</taxon>
        <taxon>Sphingobacteriales</taxon>
        <taxon>Sphingobacteriaceae</taxon>
        <taxon>Sphingobacterium</taxon>
    </lineage>
</organism>
<reference evidence="1 2" key="1">
    <citation type="journal article" date="2015" name="Stand. Genomic Sci.">
        <title>Genomic Encyclopedia of Bacterial and Archaeal Type Strains, Phase III: the genomes of soil and plant-associated and newly described type strains.</title>
        <authorList>
            <person name="Whitman W.B."/>
            <person name="Woyke T."/>
            <person name="Klenk H.P."/>
            <person name="Zhou Y."/>
            <person name="Lilburn T.G."/>
            <person name="Beck B.J."/>
            <person name="De Vos P."/>
            <person name="Vandamme P."/>
            <person name="Eisen J.A."/>
            <person name="Garrity G."/>
            <person name="Hugenholtz P."/>
            <person name="Kyrpides N.C."/>
        </authorList>
    </citation>
    <scope>NUCLEOTIDE SEQUENCE [LARGE SCALE GENOMIC DNA]</scope>
    <source>
        <strain evidence="1 2">CGMCC 1.6855</strain>
    </source>
</reference>
<evidence type="ECO:0000313" key="2">
    <source>
        <dbReference type="Proteomes" id="UP000315908"/>
    </source>
</evidence>
<protein>
    <submittedName>
        <fullName evidence="1">Uncharacterized protein</fullName>
    </submittedName>
</protein>
<gene>
    <name evidence="1" type="ORF">IQ31_04959</name>
</gene>
<dbReference type="EMBL" id="VLKR01000040">
    <property type="protein sequence ID" value="TWI15676.1"/>
    <property type="molecule type" value="Genomic_DNA"/>
</dbReference>
<comment type="caution">
    <text evidence="1">The sequence shown here is derived from an EMBL/GenBank/DDBJ whole genome shotgun (WGS) entry which is preliminary data.</text>
</comment>